<dbReference type="Pfam" id="PF00361">
    <property type="entry name" value="Proton_antipo_M"/>
    <property type="match status" value="1"/>
</dbReference>
<evidence type="ECO:0000256" key="3">
    <source>
        <dbReference type="ARBA" id="ARBA00022989"/>
    </source>
</evidence>
<keyword evidence="3 5" id="KW-1133">Transmembrane helix</keyword>
<dbReference type="GO" id="GO:0048038">
    <property type="term" value="F:quinone binding"/>
    <property type="evidence" value="ECO:0007669"/>
    <property type="project" value="UniProtKB-KW"/>
</dbReference>
<feature type="region of interest" description="Disordered" evidence="7">
    <location>
        <begin position="589"/>
        <end position="655"/>
    </location>
</feature>
<evidence type="ECO:0000256" key="7">
    <source>
        <dbReference type="SAM" id="MobiDB-lite"/>
    </source>
</evidence>
<dbReference type="GO" id="GO:0042773">
    <property type="term" value="P:ATP synthesis coupled electron transport"/>
    <property type="evidence" value="ECO:0007669"/>
    <property type="project" value="InterPro"/>
</dbReference>
<dbReference type="PANTHER" id="PTHR22773">
    <property type="entry name" value="NADH DEHYDROGENASE"/>
    <property type="match status" value="1"/>
</dbReference>
<dbReference type="GO" id="GO:0012505">
    <property type="term" value="C:endomembrane system"/>
    <property type="evidence" value="ECO:0007669"/>
    <property type="project" value="UniProtKB-SubCell"/>
</dbReference>
<feature type="transmembrane region" description="Helical" evidence="5">
    <location>
        <begin position="315"/>
        <end position="334"/>
    </location>
</feature>
<evidence type="ECO:0000256" key="5">
    <source>
        <dbReference type="HAMAP-Rule" id="MF_00445"/>
    </source>
</evidence>
<feature type="compositionally biased region" description="Low complexity" evidence="7">
    <location>
        <begin position="644"/>
        <end position="655"/>
    </location>
</feature>
<keyword evidence="5" id="KW-1003">Cell membrane</keyword>
<dbReference type="Proteomes" id="UP000324233">
    <property type="component" value="Chromosome"/>
</dbReference>
<feature type="compositionally biased region" description="Pro residues" evidence="7">
    <location>
        <begin position="626"/>
        <end position="643"/>
    </location>
</feature>
<evidence type="ECO:0000256" key="2">
    <source>
        <dbReference type="ARBA" id="ARBA00022692"/>
    </source>
</evidence>
<gene>
    <name evidence="9" type="primary">nuoN_1</name>
    <name evidence="5" type="synonym">nuoN</name>
    <name evidence="9" type="ORF">OJF2_19260</name>
</gene>
<comment type="subcellular location">
    <subcellularLocation>
        <location evidence="5">Cell membrane</location>
        <topology evidence="5">Multi-pass membrane protein</topology>
    </subcellularLocation>
    <subcellularLocation>
        <location evidence="1">Endomembrane system</location>
        <topology evidence="1">Multi-pass membrane protein</topology>
    </subcellularLocation>
    <subcellularLocation>
        <location evidence="6">Membrane</location>
        <topology evidence="6">Multi-pass membrane protein</topology>
    </subcellularLocation>
</comment>
<feature type="compositionally biased region" description="Basic and acidic residues" evidence="7">
    <location>
        <begin position="601"/>
        <end position="611"/>
    </location>
</feature>
<dbReference type="KEGG" id="agv:OJF2_19260"/>
<evidence type="ECO:0000256" key="4">
    <source>
        <dbReference type="ARBA" id="ARBA00023136"/>
    </source>
</evidence>
<reference evidence="9 10" key="1">
    <citation type="submission" date="2019-08" db="EMBL/GenBank/DDBJ databases">
        <title>Deep-cultivation of Planctomycetes and their phenomic and genomic characterization uncovers novel biology.</title>
        <authorList>
            <person name="Wiegand S."/>
            <person name="Jogler M."/>
            <person name="Boedeker C."/>
            <person name="Pinto D."/>
            <person name="Vollmers J."/>
            <person name="Rivas-Marin E."/>
            <person name="Kohn T."/>
            <person name="Peeters S.H."/>
            <person name="Heuer A."/>
            <person name="Rast P."/>
            <person name="Oberbeckmann S."/>
            <person name="Bunk B."/>
            <person name="Jeske O."/>
            <person name="Meyerdierks A."/>
            <person name="Storesund J.E."/>
            <person name="Kallscheuer N."/>
            <person name="Luecker S."/>
            <person name="Lage O.M."/>
            <person name="Pohl T."/>
            <person name="Merkel B.J."/>
            <person name="Hornburger P."/>
            <person name="Mueller R.-W."/>
            <person name="Bruemmer F."/>
            <person name="Labrenz M."/>
            <person name="Spormann A.M."/>
            <person name="Op den Camp H."/>
            <person name="Overmann J."/>
            <person name="Amann R."/>
            <person name="Jetten M.S.M."/>
            <person name="Mascher T."/>
            <person name="Medema M.H."/>
            <person name="Devos D.P."/>
            <person name="Kaster A.-K."/>
            <person name="Ovreas L."/>
            <person name="Rohde M."/>
            <person name="Galperin M.Y."/>
            <person name="Jogler C."/>
        </authorList>
    </citation>
    <scope>NUCLEOTIDE SEQUENCE [LARGE SCALE GENOMIC DNA]</scope>
    <source>
        <strain evidence="9 10">OJF2</strain>
    </source>
</reference>
<dbReference type="NCBIfam" id="TIGR01770">
    <property type="entry name" value="NDH_I_N"/>
    <property type="match status" value="1"/>
</dbReference>
<keyword evidence="2 5" id="KW-0812">Transmembrane</keyword>
<dbReference type="InterPro" id="IPR010096">
    <property type="entry name" value="NADH-Q_OxRdtase_suN/2"/>
</dbReference>
<feature type="transmembrane region" description="Helical" evidence="5">
    <location>
        <begin position="49"/>
        <end position="67"/>
    </location>
</feature>
<keyword evidence="5" id="KW-0813">Transport</keyword>
<dbReference type="HAMAP" id="MF_00445">
    <property type="entry name" value="NDH1_NuoN_1"/>
    <property type="match status" value="1"/>
</dbReference>
<organism evidence="9 10">
    <name type="scientific">Aquisphaera giovannonii</name>
    <dbReference type="NCBI Taxonomy" id="406548"/>
    <lineage>
        <taxon>Bacteria</taxon>
        <taxon>Pseudomonadati</taxon>
        <taxon>Planctomycetota</taxon>
        <taxon>Planctomycetia</taxon>
        <taxon>Isosphaerales</taxon>
        <taxon>Isosphaeraceae</taxon>
        <taxon>Aquisphaera</taxon>
    </lineage>
</organism>
<evidence type="ECO:0000259" key="8">
    <source>
        <dbReference type="Pfam" id="PF00361"/>
    </source>
</evidence>
<keyword evidence="5" id="KW-1278">Translocase</keyword>
<dbReference type="GO" id="GO:0050136">
    <property type="term" value="F:NADH dehydrogenase (quinone) (non-electrogenic) activity"/>
    <property type="evidence" value="ECO:0007669"/>
    <property type="project" value="UniProtKB-UniRule"/>
</dbReference>
<evidence type="ECO:0000256" key="1">
    <source>
        <dbReference type="ARBA" id="ARBA00004127"/>
    </source>
</evidence>
<keyword evidence="9" id="KW-0560">Oxidoreductase</keyword>
<keyword evidence="5" id="KW-0874">Quinone</keyword>
<keyword evidence="4 5" id="KW-0472">Membrane</keyword>
<comment type="catalytic activity">
    <reaction evidence="5">
        <text>a quinone + NADH + 5 H(+)(in) = a quinol + NAD(+) + 4 H(+)(out)</text>
        <dbReference type="Rhea" id="RHEA:57888"/>
        <dbReference type="ChEBI" id="CHEBI:15378"/>
        <dbReference type="ChEBI" id="CHEBI:24646"/>
        <dbReference type="ChEBI" id="CHEBI:57540"/>
        <dbReference type="ChEBI" id="CHEBI:57945"/>
        <dbReference type="ChEBI" id="CHEBI:132124"/>
    </reaction>
</comment>
<protein>
    <recommendedName>
        <fullName evidence="5">NADH-quinone oxidoreductase subunit N</fullName>
        <ecNumber evidence="5">7.1.1.-</ecNumber>
    </recommendedName>
    <alternativeName>
        <fullName evidence="5">NADH dehydrogenase I subunit N</fullName>
    </alternativeName>
    <alternativeName>
        <fullName evidence="5">NDH-1 subunit N</fullName>
    </alternativeName>
</protein>
<dbReference type="EC" id="7.1.1.-" evidence="5"/>
<keyword evidence="5" id="KW-0830">Ubiquinone</keyword>
<feature type="transmembrane region" description="Helical" evidence="5">
    <location>
        <begin position="346"/>
        <end position="366"/>
    </location>
</feature>
<sequence>MEPSLPTIDFRDFWFLSPAIVLSAWGLVVLMVDLVLARRLSADARRERVGWLAMAGVLLALVAQLGLSYVQSRVQADSPPGWMNSSMAAYFQGAGGVVFLGSIAVDPQTTIISILFLVLLGLVAWLSTSWTFTENWGEYYALLMWATVGMMLLAASEELITLFLTLETMTICLYLLTAFEKTRRRSAEGGLKYFVYGSVSSALFLFGLSLLYGLTGTTQFEAIRLALDSAGPSARGLSHNVAGATALLLMLVGFGFKVAAVPFHQWAPDAYEGAPAAVTAWVATGSKLASFIALMKVFLHALQPWSYPSSGVMGPGWLGVIAVVAGVTMTYGNFAALAQTNLKRMLAYSSIAHAGYMLVGVAAASVSTRGAEAAGSVLFYLVIYAFTNIGAFAVAAWLVRDRKTDEIDDLNGLAYQSPVLAVAILVLMLSLIGMPPFAGFFGKLYMFMEALNQQPSSSRLTLISLVALGLMNSVVSAFYYVRVLKAMFLRPTAEGARLRPAGLSIQVPILLGAAVATFFGLYPDAVGDIVPNGLVSMMRTASIPMLTATGGGNVAAVSTPTGTAYKPLKEDRRGFVTGRDQEEIRRRLRESAIKMPGYGEAFKKGQEHDSGVPKQAPPGGAGGPPGGRPPGGPPRGAGGPPPGAAKKAAQPGNAS</sequence>
<comment type="subunit">
    <text evidence="5">NDH-1 is composed of 14 different subunits. Subunits NuoA, H, J, K, L, M, N constitute the membrane sector of the complex.</text>
</comment>
<feature type="transmembrane region" description="Helical" evidence="5">
    <location>
        <begin position="378"/>
        <end position="399"/>
    </location>
</feature>
<proteinExistence type="inferred from homology"/>
<dbReference type="GO" id="GO:0008137">
    <property type="term" value="F:NADH dehydrogenase (ubiquinone) activity"/>
    <property type="evidence" value="ECO:0007669"/>
    <property type="project" value="InterPro"/>
</dbReference>
<feature type="transmembrane region" description="Helical" evidence="5">
    <location>
        <begin position="241"/>
        <end position="261"/>
    </location>
</feature>
<comment type="function">
    <text evidence="5">NDH-1 shuttles electrons from NADH, via FMN and iron-sulfur (Fe-S) centers, to quinones in the respiratory chain. The immediate electron acceptor for the enzyme in this species is believed to be ubiquinone. Couples the redox reaction to proton translocation (for every two electrons transferred, four hydrogen ions are translocated across the cytoplasmic membrane), and thus conserves the redox energy in a proton gradient.</text>
</comment>
<dbReference type="AlphaFoldDB" id="A0A5B9VZP6"/>
<feature type="transmembrane region" description="Helical" evidence="5">
    <location>
        <begin position="112"/>
        <end position="132"/>
    </location>
</feature>
<evidence type="ECO:0000313" key="10">
    <source>
        <dbReference type="Proteomes" id="UP000324233"/>
    </source>
</evidence>
<dbReference type="GO" id="GO:0005886">
    <property type="term" value="C:plasma membrane"/>
    <property type="evidence" value="ECO:0007669"/>
    <property type="project" value="UniProtKB-SubCell"/>
</dbReference>
<feature type="transmembrane region" description="Helical" evidence="5">
    <location>
        <begin position="461"/>
        <end position="481"/>
    </location>
</feature>
<accession>A0A5B9VZP6</accession>
<evidence type="ECO:0000256" key="6">
    <source>
        <dbReference type="RuleBase" id="RU000320"/>
    </source>
</evidence>
<name>A0A5B9VZP6_9BACT</name>
<dbReference type="InterPro" id="IPR001750">
    <property type="entry name" value="ND/Mrp_TM"/>
</dbReference>
<feature type="transmembrane region" description="Helical" evidence="5">
    <location>
        <begin position="13"/>
        <end position="37"/>
    </location>
</feature>
<feature type="transmembrane region" description="Helical" evidence="5">
    <location>
        <begin position="191"/>
        <end position="214"/>
    </location>
</feature>
<feature type="transmembrane region" description="Helical" evidence="5">
    <location>
        <begin position="87"/>
        <end position="105"/>
    </location>
</feature>
<feature type="transmembrane region" description="Helical" evidence="5">
    <location>
        <begin position="419"/>
        <end position="441"/>
    </location>
</feature>
<feature type="transmembrane region" description="Helical" evidence="5">
    <location>
        <begin position="273"/>
        <end position="295"/>
    </location>
</feature>
<dbReference type="PRINTS" id="PR01434">
    <property type="entry name" value="NADHDHGNASE5"/>
</dbReference>
<dbReference type="RefSeq" id="WP_210420468.1">
    <property type="nucleotide sequence ID" value="NZ_CP042997.1"/>
</dbReference>
<feature type="transmembrane region" description="Helical" evidence="5">
    <location>
        <begin position="501"/>
        <end position="522"/>
    </location>
</feature>
<keyword evidence="10" id="KW-1185">Reference proteome</keyword>
<evidence type="ECO:0000313" key="9">
    <source>
        <dbReference type="EMBL" id="QEH33424.1"/>
    </source>
</evidence>
<comment type="similarity">
    <text evidence="5">Belongs to the complex I subunit 2 family.</text>
</comment>
<keyword evidence="5" id="KW-0520">NAD</keyword>
<dbReference type="EMBL" id="CP042997">
    <property type="protein sequence ID" value="QEH33424.1"/>
    <property type="molecule type" value="Genomic_DNA"/>
</dbReference>
<feature type="domain" description="NADH:quinone oxidoreductase/Mrp antiporter transmembrane" evidence="8">
    <location>
        <begin position="156"/>
        <end position="455"/>
    </location>
</feature>